<evidence type="ECO:0000256" key="4">
    <source>
        <dbReference type="ARBA" id="ARBA00022475"/>
    </source>
</evidence>
<evidence type="ECO:0000256" key="9">
    <source>
        <dbReference type="NCBIfam" id="TIGR01400"/>
    </source>
</evidence>
<evidence type="ECO:0000256" key="6">
    <source>
        <dbReference type="ARBA" id="ARBA00022989"/>
    </source>
</evidence>
<dbReference type="PANTHER" id="PTHR30065">
    <property type="entry name" value="FLAGELLAR BIOSYNTHETIC PROTEIN FLIR"/>
    <property type="match status" value="1"/>
</dbReference>
<evidence type="ECO:0000256" key="7">
    <source>
        <dbReference type="ARBA" id="ARBA00023136"/>
    </source>
</evidence>
<keyword evidence="4 10" id="KW-1003">Cell membrane</keyword>
<dbReference type="GO" id="GO:0044780">
    <property type="term" value="P:bacterial-type flagellum assembly"/>
    <property type="evidence" value="ECO:0007669"/>
    <property type="project" value="UniProtKB-UniRule"/>
</dbReference>
<gene>
    <name evidence="11" type="primary">fliR</name>
    <name evidence="11" type="ORF">HHL15_04030</name>
</gene>
<keyword evidence="5 10" id="KW-0812">Transmembrane</keyword>
<feature type="transmembrane region" description="Helical" evidence="10">
    <location>
        <begin position="124"/>
        <end position="147"/>
    </location>
</feature>
<comment type="similarity">
    <text evidence="2 10">Belongs to the FliR/MopE/SpaR family.</text>
</comment>
<reference evidence="11 12" key="1">
    <citation type="submission" date="2020-04" db="EMBL/GenBank/DDBJ databases">
        <title>Zoogloea sp. G-4-1-14 isolated from soil.</title>
        <authorList>
            <person name="Dahal R.H."/>
        </authorList>
    </citation>
    <scope>NUCLEOTIDE SEQUENCE [LARGE SCALE GENOMIC DNA]</scope>
    <source>
        <strain evidence="11 12">G-4-1-14</strain>
    </source>
</reference>
<evidence type="ECO:0000256" key="1">
    <source>
        <dbReference type="ARBA" id="ARBA00002578"/>
    </source>
</evidence>
<dbReference type="PANTHER" id="PTHR30065:SF8">
    <property type="entry name" value="FLAGELLAR BIOSYNTHETIC PROTEIN FLIR"/>
    <property type="match status" value="1"/>
</dbReference>
<name>A0A848G0S2_9RHOO</name>
<evidence type="ECO:0000256" key="8">
    <source>
        <dbReference type="ARBA" id="ARBA00023143"/>
    </source>
</evidence>
<feature type="transmembrane region" description="Helical" evidence="10">
    <location>
        <begin position="212"/>
        <end position="234"/>
    </location>
</feature>
<comment type="function">
    <text evidence="1 10">Role in flagellar biosynthesis.</text>
</comment>
<feature type="transmembrane region" description="Helical" evidence="10">
    <location>
        <begin position="12"/>
        <end position="32"/>
    </location>
</feature>
<organism evidence="11 12">
    <name type="scientific">Zoogloea dura</name>
    <dbReference type="NCBI Taxonomy" id="2728840"/>
    <lineage>
        <taxon>Bacteria</taxon>
        <taxon>Pseudomonadati</taxon>
        <taxon>Pseudomonadota</taxon>
        <taxon>Betaproteobacteria</taxon>
        <taxon>Rhodocyclales</taxon>
        <taxon>Zoogloeaceae</taxon>
        <taxon>Zoogloea</taxon>
    </lineage>
</organism>
<dbReference type="RefSeq" id="WP_169144533.1">
    <property type="nucleotide sequence ID" value="NZ_JABBGA010000002.1"/>
</dbReference>
<dbReference type="Pfam" id="PF01311">
    <property type="entry name" value="Bac_export_1"/>
    <property type="match status" value="1"/>
</dbReference>
<comment type="subcellular location">
    <subcellularLocation>
        <location evidence="10">Cell membrane</location>
        <topology evidence="10">Multi-pass membrane protein</topology>
    </subcellularLocation>
    <subcellularLocation>
        <location evidence="10">Bacterial flagellum basal body</location>
    </subcellularLocation>
</comment>
<keyword evidence="11" id="KW-0969">Cilium</keyword>
<dbReference type="GO" id="GO:0009425">
    <property type="term" value="C:bacterial-type flagellum basal body"/>
    <property type="evidence" value="ECO:0007669"/>
    <property type="project" value="UniProtKB-SubCell"/>
</dbReference>
<keyword evidence="8 10" id="KW-0975">Bacterial flagellum</keyword>
<evidence type="ECO:0000256" key="3">
    <source>
        <dbReference type="ARBA" id="ARBA00021717"/>
    </source>
</evidence>
<dbReference type="GO" id="GO:0006605">
    <property type="term" value="P:protein targeting"/>
    <property type="evidence" value="ECO:0007669"/>
    <property type="project" value="UniProtKB-UniRule"/>
</dbReference>
<dbReference type="InterPro" id="IPR002010">
    <property type="entry name" value="T3SS_IM_R"/>
</dbReference>
<evidence type="ECO:0000313" key="11">
    <source>
        <dbReference type="EMBL" id="NML24894.1"/>
    </source>
</evidence>
<keyword evidence="11" id="KW-0282">Flagellum</keyword>
<dbReference type="EMBL" id="JABBGA010000002">
    <property type="protein sequence ID" value="NML24894.1"/>
    <property type="molecule type" value="Genomic_DNA"/>
</dbReference>
<sequence length="260" mass="27633">MLSVTSAQLEAWLALFALPLARVLGMLGTAPVFGNNALPRRSKLVISLGVAIGVIPTLPPVPAIPLDSWPGILQLLEQTLIGIAMGLSMRVVFAALDLMGELISLQMGLSFATFFDPVAGGQTAVVAEFLTLLATLIFLSLNGHLLMVDTLHRSFEWLPVTDSMLNKGGWLILVRSGGTIFASGLLLALPVVTALLITNIALGILTRAAPQLNLFAIGFPITLTVGFTMLMLTLTHMAPLLQGFYDAGFDTLASMLRALR</sequence>
<proteinExistence type="inferred from homology"/>
<accession>A0A848G0S2</accession>
<evidence type="ECO:0000256" key="10">
    <source>
        <dbReference type="RuleBase" id="RU362071"/>
    </source>
</evidence>
<protein>
    <recommendedName>
        <fullName evidence="3 9">Flagellar biosynthetic protein FliR</fullName>
    </recommendedName>
</protein>
<feature type="transmembrane region" description="Helical" evidence="10">
    <location>
        <begin position="180"/>
        <end position="205"/>
    </location>
</feature>
<feature type="transmembrane region" description="Helical" evidence="10">
    <location>
        <begin position="81"/>
        <end position="103"/>
    </location>
</feature>
<comment type="caution">
    <text evidence="11">The sequence shown here is derived from an EMBL/GenBank/DDBJ whole genome shotgun (WGS) entry which is preliminary data.</text>
</comment>
<dbReference type="PRINTS" id="PR00953">
    <property type="entry name" value="TYPE3IMRPROT"/>
</dbReference>
<keyword evidence="12" id="KW-1185">Reference proteome</keyword>
<dbReference type="InterPro" id="IPR006303">
    <property type="entry name" value="FliR"/>
</dbReference>
<feature type="transmembrane region" description="Helical" evidence="10">
    <location>
        <begin position="44"/>
        <end position="61"/>
    </location>
</feature>
<dbReference type="GO" id="GO:0005886">
    <property type="term" value="C:plasma membrane"/>
    <property type="evidence" value="ECO:0007669"/>
    <property type="project" value="UniProtKB-SubCell"/>
</dbReference>
<dbReference type="NCBIfam" id="TIGR01400">
    <property type="entry name" value="fliR"/>
    <property type="match status" value="1"/>
</dbReference>
<keyword evidence="6 10" id="KW-1133">Transmembrane helix</keyword>
<evidence type="ECO:0000313" key="12">
    <source>
        <dbReference type="Proteomes" id="UP000580043"/>
    </source>
</evidence>
<dbReference type="AlphaFoldDB" id="A0A848G0S2"/>
<keyword evidence="7 10" id="KW-0472">Membrane</keyword>
<keyword evidence="11" id="KW-0966">Cell projection</keyword>
<evidence type="ECO:0000256" key="2">
    <source>
        <dbReference type="ARBA" id="ARBA00009772"/>
    </source>
</evidence>
<dbReference type="Proteomes" id="UP000580043">
    <property type="component" value="Unassembled WGS sequence"/>
</dbReference>
<evidence type="ECO:0000256" key="5">
    <source>
        <dbReference type="ARBA" id="ARBA00022692"/>
    </source>
</evidence>